<dbReference type="Pfam" id="PF12770">
    <property type="entry name" value="CHAT"/>
    <property type="match status" value="1"/>
</dbReference>
<dbReference type="OrthoDB" id="9991317at2759"/>
<feature type="domain" description="CHAT" evidence="1">
    <location>
        <begin position="21"/>
        <end position="160"/>
    </location>
</feature>
<proteinExistence type="predicted"/>
<evidence type="ECO:0000313" key="2">
    <source>
        <dbReference type="EMBL" id="RPA98834.1"/>
    </source>
</evidence>
<name>A0A3N4JYS2_9PEZI</name>
<dbReference type="EMBL" id="ML120392">
    <property type="protein sequence ID" value="RPA98834.1"/>
    <property type="molecule type" value="Genomic_DNA"/>
</dbReference>
<feature type="non-terminal residue" evidence="2">
    <location>
        <position position="1"/>
    </location>
</feature>
<dbReference type="STRING" id="1336337.A0A3N4JYS2"/>
<reference evidence="2 3" key="1">
    <citation type="journal article" date="2018" name="Nat. Ecol. Evol.">
        <title>Pezizomycetes genomes reveal the molecular basis of ectomycorrhizal truffle lifestyle.</title>
        <authorList>
            <person name="Murat C."/>
            <person name="Payen T."/>
            <person name="Noel B."/>
            <person name="Kuo A."/>
            <person name="Morin E."/>
            <person name="Chen J."/>
            <person name="Kohler A."/>
            <person name="Krizsan K."/>
            <person name="Balestrini R."/>
            <person name="Da Silva C."/>
            <person name="Montanini B."/>
            <person name="Hainaut M."/>
            <person name="Levati E."/>
            <person name="Barry K.W."/>
            <person name="Belfiori B."/>
            <person name="Cichocki N."/>
            <person name="Clum A."/>
            <person name="Dockter R.B."/>
            <person name="Fauchery L."/>
            <person name="Guy J."/>
            <person name="Iotti M."/>
            <person name="Le Tacon F."/>
            <person name="Lindquist E.A."/>
            <person name="Lipzen A."/>
            <person name="Malagnac F."/>
            <person name="Mello A."/>
            <person name="Molinier V."/>
            <person name="Miyauchi S."/>
            <person name="Poulain J."/>
            <person name="Riccioni C."/>
            <person name="Rubini A."/>
            <person name="Sitrit Y."/>
            <person name="Splivallo R."/>
            <person name="Traeger S."/>
            <person name="Wang M."/>
            <person name="Zifcakova L."/>
            <person name="Wipf D."/>
            <person name="Zambonelli A."/>
            <person name="Paolocci F."/>
            <person name="Nowrousian M."/>
            <person name="Ottonello S."/>
            <person name="Baldrian P."/>
            <person name="Spatafora J.W."/>
            <person name="Henrissat B."/>
            <person name="Nagy L.G."/>
            <person name="Aury J.M."/>
            <person name="Wincker P."/>
            <person name="Grigoriev I.V."/>
            <person name="Bonfante P."/>
            <person name="Martin F.M."/>
        </authorList>
    </citation>
    <scope>NUCLEOTIDE SEQUENCE [LARGE SCALE GENOMIC DNA]</scope>
    <source>
        <strain evidence="2 3">120613-1</strain>
    </source>
</reference>
<dbReference type="InterPro" id="IPR024983">
    <property type="entry name" value="CHAT_dom"/>
</dbReference>
<evidence type="ECO:0000313" key="3">
    <source>
        <dbReference type="Proteomes" id="UP000276215"/>
    </source>
</evidence>
<accession>A0A3N4JYS2</accession>
<dbReference type="Proteomes" id="UP000276215">
    <property type="component" value="Unassembled WGS sequence"/>
</dbReference>
<organism evidence="2 3">
    <name type="scientific">Choiromyces venosus 120613-1</name>
    <dbReference type="NCBI Taxonomy" id="1336337"/>
    <lineage>
        <taxon>Eukaryota</taxon>
        <taxon>Fungi</taxon>
        <taxon>Dikarya</taxon>
        <taxon>Ascomycota</taxon>
        <taxon>Pezizomycotina</taxon>
        <taxon>Pezizomycetes</taxon>
        <taxon>Pezizales</taxon>
        <taxon>Tuberaceae</taxon>
        <taxon>Choiromyces</taxon>
    </lineage>
</organism>
<evidence type="ECO:0000259" key="1">
    <source>
        <dbReference type="Pfam" id="PF12770"/>
    </source>
</evidence>
<feature type="non-terminal residue" evidence="2">
    <location>
        <position position="160"/>
    </location>
</feature>
<gene>
    <name evidence="2" type="ORF">L873DRAFT_1584774</name>
</gene>
<keyword evidence="3" id="KW-1185">Reference proteome</keyword>
<dbReference type="AlphaFoldDB" id="A0A3N4JYS2"/>
<sequence length="160" mass="17798">WTDPAPKRSSQHCRTITSYSFACHGISDPQDPANSHLVLLSEDYKRDNLSVRAVSSADIQSAQIAYLSACLTADNPSETYADEVIHIASGFQLAGFAHVLGALWPSQSQACVLRTFIKRLFGGKVQGHEKVSYAMHHAVDKWSKEKWRQPLMRALFVHMG</sequence>
<protein>
    <recommendedName>
        <fullName evidence="1">CHAT domain-containing protein</fullName>
    </recommendedName>
</protein>